<keyword evidence="3" id="KW-1185">Reference proteome</keyword>
<proteinExistence type="predicted"/>
<dbReference type="PROSITE" id="PS50995">
    <property type="entry name" value="HTH_MARR_2"/>
    <property type="match status" value="1"/>
</dbReference>
<dbReference type="GO" id="GO:0003700">
    <property type="term" value="F:DNA-binding transcription factor activity"/>
    <property type="evidence" value="ECO:0007669"/>
    <property type="project" value="InterPro"/>
</dbReference>
<reference evidence="2 3" key="1">
    <citation type="submission" date="2019-09" db="EMBL/GenBank/DDBJ databases">
        <title>Goodfellowia gen. nov., a new genus of the Pseudonocardineae related to Actinoalloteichus, containing Goodfellowia coeruleoviolacea gen. nov., comb. nov. gen. nov., comb. nov.</title>
        <authorList>
            <person name="Labeda D."/>
        </authorList>
    </citation>
    <scope>NUCLEOTIDE SEQUENCE [LARGE SCALE GENOMIC DNA]</scope>
    <source>
        <strain evidence="2 3">AN110305</strain>
    </source>
</reference>
<dbReference type="InterPro" id="IPR036390">
    <property type="entry name" value="WH_DNA-bd_sf"/>
</dbReference>
<dbReference type="PANTHER" id="PTHR33164:SF43">
    <property type="entry name" value="HTH-TYPE TRANSCRIPTIONAL REPRESSOR YETL"/>
    <property type="match status" value="1"/>
</dbReference>
<dbReference type="RefSeq" id="WP_149850717.1">
    <property type="nucleotide sequence ID" value="NZ_VUOB01000029.1"/>
</dbReference>
<dbReference type="EMBL" id="VUOB01000029">
    <property type="protein sequence ID" value="KAA2261314.1"/>
    <property type="molecule type" value="Genomic_DNA"/>
</dbReference>
<dbReference type="Proteomes" id="UP000323454">
    <property type="component" value="Unassembled WGS sequence"/>
</dbReference>
<dbReference type="OrthoDB" id="5148120at2"/>
<dbReference type="Pfam" id="PF01047">
    <property type="entry name" value="MarR"/>
    <property type="match status" value="1"/>
</dbReference>
<dbReference type="SUPFAM" id="SSF46785">
    <property type="entry name" value="Winged helix' DNA-binding domain"/>
    <property type="match status" value="1"/>
</dbReference>
<dbReference type="InterPro" id="IPR036388">
    <property type="entry name" value="WH-like_DNA-bd_sf"/>
</dbReference>
<reference evidence="2 3" key="2">
    <citation type="submission" date="2019-09" db="EMBL/GenBank/DDBJ databases">
        <authorList>
            <person name="Jin C."/>
        </authorList>
    </citation>
    <scope>NUCLEOTIDE SEQUENCE [LARGE SCALE GENOMIC DNA]</scope>
    <source>
        <strain evidence="2 3">AN110305</strain>
    </source>
</reference>
<sequence length="165" mass="17889">MNAPAETPPDSGIAWHCAKHEDLNWLLHRAGQKLAAALQEESAKAGLDIRGALVLRALAPDLHGVQRTQLALGAAIGLDKTTLTTVLDRLEKQGLLTRKPDPSDRRVRIPEITDEGRAVEARVTAAHREVEARLAGDLSDQERATIYTLLRRFIGTGAPEHGSCV</sequence>
<dbReference type="AlphaFoldDB" id="A0A5B2XDT2"/>
<dbReference type="SMART" id="SM00347">
    <property type="entry name" value="HTH_MARR"/>
    <property type="match status" value="1"/>
</dbReference>
<dbReference type="PRINTS" id="PR00598">
    <property type="entry name" value="HTHMARR"/>
</dbReference>
<protein>
    <submittedName>
        <fullName evidence="2">MarR family transcriptional regulator</fullName>
    </submittedName>
</protein>
<feature type="domain" description="HTH marR-type" evidence="1">
    <location>
        <begin position="20"/>
        <end position="155"/>
    </location>
</feature>
<comment type="caution">
    <text evidence="2">The sequence shown here is derived from an EMBL/GenBank/DDBJ whole genome shotgun (WGS) entry which is preliminary data.</text>
</comment>
<dbReference type="Gene3D" id="1.10.10.10">
    <property type="entry name" value="Winged helix-like DNA-binding domain superfamily/Winged helix DNA-binding domain"/>
    <property type="match status" value="1"/>
</dbReference>
<accession>A0A5B2XDT2</accession>
<gene>
    <name evidence="2" type="ORF">F0L68_17875</name>
</gene>
<evidence type="ECO:0000313" key="3">
    <source>
        <dbReference type="Proteomes" id="UP000323454"/>
    </source>
</evidence>
<dbReference type="InterPro" id="IPR000835">
    <property type="entry name" value="HTH_MarR-typ"/>
</dbReference>
<dbReference type="InterPro" id="IPR039422">
    <property type="entry name" value="MarR/SlyA-like"/>
</dbReference>
<dbReference type="GO" id="GO:0006950">
    <property type="term" value="P:response to stress"/>
    <property type="evidence" value="ECO:0007669"/>
    <property type="project" value="TreeGrafter"/>
</dbReference>
<name>A0A5B2XDT2_9PSEU</name>
<dbReference type="PANTHER" id="PTHR33164">
    <property type="entry name" value="TRANSCRIPTIONAL REGULATOR, MARR FAMILY"/>
    <property type="match status" value="1"/>
</dbReference>
<organism evidence="2 3">
    <name type="scientific">Solihabitans fulvus</name>
    <dbReference type="NCBI Taxonomy" id="1892852"/>
    <lineage>
        <taxon>Bacteria</taxon>
        <taxon>Bacillati</taxon>
        <taxon>Actinomycetota</taxon>
        <taxon>Actinomycetes</taxon>
        <taxon>Pseudonocardiales</taxon>
        <taxon>Pseudonocardiaceae</taxon>
        <taxon>Solihabitans</taxon>
    </lineage>
</organism>
<evidence type="ECO:0000259" key="1">
    <source>
        <dbReference type="PROSITE" id="PS50995"/>
    </source>
</evidence>
<evidence type="ECO:0000313" key="2">
    <source>
        <dbReference type="EMBL" id="KAA2261314.1"/>
    </source>
</evidence>